<dbReference type="SUPFAM" id="SSF48452">
    <property type="entry name" value="TPR-like"/>
    <property type="match status" value="1"/>
</dbReference>
<dbReference type="Pfam" id="PF04564">
    <property type="entry name" value="U-box"/>
    <property type="match status" value="1"/>
</dbReference>
<keyword evidence="11" id="KW-0802">TPR repeat</keyword>
<name>A0A818J9L9_9BILA</name>
<keyword evidence="9" id="KW-0274">FAD</keyword>
<comment type="similarity">
    <text evidence="3">Belongs to the ETF alpha-subunit/FixB family.</text>
</comment>
<evidence type="ECO:0000256" key="8">
    <source>
        <dbReference type="ARBA" id="ARBA00022801"/>
    </source>
</evidence>
<dbReference type="SUPFAM" id="SSF53092">
    <property type="entry name" value="Creatinase/prolidase N-terminal domain"/>
    <property type="match status" value="1"/>
</dbReference>
<dbReference type="GO" id="GO:0005759">
    <property type="term" value="C:mitochondrial matrix"/>
    <property type="evidence" value="ECO:0007669"/>
    <property type="project" value="UniProtKB-SubCell"/>
</dbReference>
<dbReference type="InterPro" id="IPR032416">
    <property type="entry name" value="Peptidase_M24_C"/>
</dbReference>
<dbReference type="PROSITE" id="PS50293">
    <property type="entry name" value="TPR_REGION"/>
    <property type="match status" value="1"/>
</dbReference>
<dbReference type="InterPro" id="IPR033947">
    <property type="entry name" value="ETF_alpha_N"/>
</dbReference>
<dbReference type="Pfam" id="PF16188">
    <property type="entry name" value="Peptidase_M24_C"/>
    <property type="match status" value="1"/>
</dbReference>
<evidence type="ECO:0000256" key="5">
    <source>
        <dbReference type="ARBA" id="ARBA00022448"/>
    </source>
</evidence>
<dbReference type="Proteomes" id="UP000663823">
    <property type="component" value="Unassembled WGS sequence"/>
</dbReference>
<keyword evidence="6" id="KW-0285">Flavoprotein</keyword>
<dbReference type="InterPro" id="IPR018206">
    <property type="entry name" value="ETF_asu_C_CS"/>
</dbReference>
<evidence type="ECO:0000256" key="1">
    <source>
        <dbReference type="ARBA" id="ARBA00001974"/>
    </source>
</evidence>
<dbReference type="Pfam" id="PF16189">
    <property type="entry name" value="Creatinase_N_2"/>
    <property type="match status" value="1"/>
</dbReference>
<dbReference type="SUPFAM" id="SSF57850">
    <property type="entry name" value="RING/U-box"/>
    <property type="match status" value="1"/>
</dbReference>
<dbReference type="Pfam" id="PF01321">
    <property type="entry name" value="Creatinase_N"/>
    <property type="match status" value="1"/>
</dbReference>
<dbReference type="InterPro" id="IPR014730">
    <property type="entry name" value="ETF_a/b_N"/>
</dbReference>
<feature type="compositionally biased region" description="Low complexity" evidence="12">
    <location>
        <begin position="970"/>
        <end position="1033"/>
    </location>
</feature>
<evidence type="ECO:0000313" key="14">
    <source>
        <dbReference type="EMBL" id="CAF3535792.1"/>
    </source>
</evidence>
<dbReference type="FunFam" id="3.40.50.620:FF:000041">
    <property type="entry name" value="Electron transfer flavoprotein alpha subunit"/>
    <property type="match status" value="1"/>
</dbReference>
<evidence type="ECO:0000256" key="12">
    <source>
        <dbReference type="SAM" id="MobiDB-lite"/>
    </source>
</evidence>
<evidence type="ECO:0000256" key="4">
    <source>
        <dbReference type="ARBA" id="ARBA00008766"/>
    </source>
</evidence>
<evidence type="ECO:0000256" key="11">
    <source>
        <dbReference type="PROSITE-ProRule" id="PRU00339"/>
    </source>
</evidence>
<dbReference type="Gene3D" id="6.10.140.2020">
    <property type="match status" value="1"/>
</dbReference>
<dbReference type="GO" id="GO:0016567">
    <property type="term" value="P:protein ubiquitination"/>
    <property type="evidence" value="ECO:0007669"/>
    <property type="project" value="InterPro"/>
</dbReference>
<dbReference type="FunFam" id="3.40.50.1220:FF:000001">
    <property type="entry name" value="Electron transfer flavoprotein, alpha subunit"/>
    <property type="match status" value="1"/>
</dbReference>
<dbReference type="InterPro" id="IPR000587">
    <property type="entry name" value="Creatinase_N"/>
</dbReference>
<evidence type="ECO:0000256" key="10">
    <source>
        <dbReference type="ARBA" id="ARBA00022982"/>
    </source>
</evidence>
<dbReference type="InterPro" id="IPR050422">
    <property type="entry name" value="X-Pro_aminopeptidase_P"/>
</dbReference>
<accession>A0A818J9L9</accession>
<dbReference type="InterPro" id="IPR000994">
    <property type="entry name" value="Pept_M24"/>
</dbReference>
<dbReference type="InterPro" id="IPR014729">
    <property type="entry name" value="Rossmann-like_a/b/a_fold"/>
</dbReference>
<dbReference type="InterPro" id="IPR029149">
    <property type="entry name" value="Creatin/AminoP/Spt16_N"/>
</dbReference>
<dbReference type="Gene3D" id="3.40.50.620">
    <property type="entry name" value="HUPs"/>
    <property type="match status" value="1"/>
</dbReference>
<dbReference type="FunFam" id="3.90.230.10:FF:000009">
    <property type="entry name" value="xaa-Pro aminopeptidase 2"/>
    <property type="match status" value="1"/>
</dbReference>
<dbReference type="GO" id="GO:0045251">
    <property type="term" value="C:electron transfer flavoprotein complex"/>
    <property type="evidence" value="ECO:0007669"/>
    <property type="project" value="UniProtKB-ARBA"/>
</dbReference>
<dbReference type="Gene3D" id="3.90.230.10">
    <property type="entry name" value="Creatinase/methionine aminopeptidase superfamily"/>
    <property type="match status" value="1"/>
</dbReference>
<dbReference type="PROSITE" id="PS00696">
    <property type="entry name" value="ETF_ALPHA"/>
    <property type="match status" value="1"/>
</dbReference>
<evidence type="ECO:0000313" key="15">
    <source>
        <dbReference type="Proteomes" id="UP000663823"/>
    </source>
</evidence>
<dbReference type="SMART" id="SM00028">
    <property type="entry name" value="TPR"/>
    <property type="match status" value="3"/>
</dbReference>
<keyword evidence="10" id="KW-0249">Electron transport</keyword>
<evidence type="ECO:0000256" key="2">
    <source>
        <dbReference type="ARBA" id="ARBA00004305"/>
    </source>
</evidence>
<feature type="domain" description="U-box" evidence="13">
    <location>
        <begin position="254"/>
        <end position="328"/>
    </location>
</feature>
<gene>
    <name evidence="14" type="ORF">OTI717_LOCUS3548</name>
</gene>
<keyword evidence="7" id="KW-0479">Metal-binding</keyword>
<dbReference type="Pfam" id="PF12895">
    <property type="entry name" value="ANAPC3"/>
    <property type="match status" value="1"/>
</dbReference>
<evidence type="ECO:0000256" key="9">
    <source>
        <dbReference type="ARBA" id="ARBA00022827"/>
    </source>
</evidence>
<dbReference type="PANTHER" id="PTHR43763">
    <property type="entry name" value="XAA-PRO AMINOPEPTIDASE 1"/>
    <property type="match status" value="1"/>
</dbReference>
<comment type="subcellular location">
    <subcellularLocation>
        <location evidence="2">Mitochondrion matrix</location>
    </subcellularLocation>
</comment>
<dbReference type="SMART" id="SM00504">
    <property type="entry name" value="Ubox"/>
    <property type="match status" value="1"/>
</dbReference>
<dbReference type="Pfam" id="PF00557">
    <property type="entry name" value="Peptidase_M24"/>
    <property type="match status" value="1"/>
</dbReference>
<dbReference type="GO" id="GO:0004177">
    <property type="term" value="F:aminopeptidase activity"/>
    <property type="evidence" value="ECO:0007669"/>
    <property type="project" value="UniProtKB-ARBA"/>
</dbReference>
<dbReference type="GO" id="GO:0004842">
    <property type="term" value="F:ubiquitin-protein transferase activity"/>
    <property type="evidence" value="ECO:0007669"/>
    <property type="project" value="InterPro"/>
</dbReference>
<proteinExistence type="inferred from homology"/>
<dbReference type="PROSITE" id="PS51698">
    <property type="entry name" value="U_BOX"/>
    <property type="match status" value="1"/>
</dbReference>
<feature type="region of interest" description="Disordered" evidence="12">
    <location>
        <begin position="967"/>
        <end position="1033"/>
    </location>
</feature>
<comment type="cofactor">
    <cofactor evidence="1">
        <name>FAD</name>
        <dbReference type="ChEBI" id="CHEBI:57692"/>
    </cofactor>
</comment>
<feature type="repeat" description="TPR" evidence="11">
    <location>
        <begin position="69"/>
        <end position="102"/>
    </location>
</feature>
<dbReference type="Pfam" id="PF18391">
    <property type="entry name" value="CHIP_TPR_N"/>
    <property type="match status" value="1"/>
</dbReference>
<dbReference type="PROSITE" id="PS50005">
    <property type="entry name" value="TPR"/>
    <property type="match status" value="1"/>
</dbReference>
<dbReference type="InterPro" id="IPR029035">
    <property type="entry name" value="DHS-like_NAD/FAD-binding_dom"/>
</dbReference>
<evidence type="ECO:0000259" key="13">
    <source>
        <dbReference type="PROSITE" id="PS51698"/>
    </source>
</evidence>
<reference evidence="14" key="1">
    <citation type="submission" date="2021-02" db="EMBL/GenBank/DDBJ databases">
        <authorList>
            <person name="Nowell W R."/>
        </authorList>
    </citation>
    <scope>NUCLEOTIDE SEQUENCE</scope>
</reference>
<dbReference type="EMBL" id="CAJOAX010000193">
    <property type="protein sequence ID" value="CAF3535792.1"/>
    <property type="molecule type" value="Genomic_DNA"/>
</dbReference>
<keyword evidence="5" id="KW-0813">Transport</keyword>
<protein>
    <recommendedName>
        <fullName evidence="13">U-box domain-containing protein</fullName>
    </recommendedName>
</protein>
<dbReference type="Gene3D" id="3.30.40.10">
    <property type="entry name" value="Zinc/RING finger domain, C3HC4 (zinc finger)"/>
    <property type="match status" value="1"/>
</dbReference>
<dbReference type="Gene3D" id="1.25.40.10">
    <property type="entry name" value="Tetratricopeptide repeat domain"/>
    <property type="match status" value="1"/>
</dbReference>
<comment type="similarity">
    <text evidence="4">Belongs to the peptidase M24B family.</text>
</comment>
<dbReference type="Gene3D" id="3.40.350.10">
    <property type="entry name" value="Creatinase/prolidase N-terminal domain"/>
    <property type="match status" value="2"/>
</dbReference>
<comment type="caution">
    <text evidence="14">The sequence shown here is derived from an EMBL/GenBank/DDBJ whole genome shotgun (WGS) entry which is preliminary data.</text>
</comment>
<evidence type="ECO:0000256" key="6">
    <source>
        <dbReference type="ARBA" id="ARBA00022630"/>
    </source>
</evidence>
<dbReference type="InterPro" id="IPR036005">
    <property type="entry name" value="Creatinase/aminopeptidase-like"/>
</dbReference>
<dbReference type="SUPFAM" id="SSF52467">
    <property type="entry name" value="DHS-like NAD/FAD-binding domain"/>
    <property type="match status" value="1"/>
</dbReference>
<dbReference type="InterPro" id="IPR003613">
    <property type="entry name" value="Ubox_domain"/>
</dbReference>
<dbReference type="InterPro" id="IPR011990">
    <property type="entry name" value="TPR-like_helical_dom_sf"/>
</dbReference>
<sequence length="1378" mass="155208">MFLFQHRSNKHFLQRKYNDAIHCYNQALKQNGEKAIYYVNRALCYIKLKQWDKVYQDARHCLDLDPNYIKAHAYLGQYYIEQQRYDEAITCFKQALELSKIQNKNFGDEIQRLLRYAQKRRFSLMEQKRIENEISLQTYLRSLIQSDKERRMQLNIEKYLEEKDSTQSSTNSLSILKYYLSKMINHHNQQTTTNLSSFVSVSPKITTTNNSETNIVIDQQLEQALHEIEQSTDQSLNEMNNLFNEVDIRRKRREIPEYLTCKLCYDLMRDPVITPFGITYCRSCIEENLYKVSHLDPIANKPLVVEQLVNNLVLKEIVEKFIKENEWSRFSNMFVFILILIIFSSSFVNGADQNTCTPNSIQKNTSTILSNLRREMQNEGIGIYVIFSDDEHGSEYTQLYDRRRDWITGFSGSAGIAVVSLRTAALWTDSRYFTQAEEQLDCANWLLMRDRNPGVPTLINWLVSEANQTALPPGTTTVFTTTSWWTSANTALKGIGKELRPVNDLVDRIWPAGERPNQSQNSIVTHEIQYAGETVAQKLNRTTNEIKRRGATTTVINALDEIAWLFNLRGSDIPYNPFFKSYAIVHANYEVNQPELFVNLSQLNTNQHPPGVRLFDYSMFWSRLNITATDTNISRIWVSAKVSQAILSLIPNNKLLLPLSNSPVQRIKARKNPIERKGMQDCQIRDSIARMKHLGWLEQQLNDGKSVNETQSSEQLLVYQKQQVIFQFPSFRTISASGDRAAIIHYSATPDTARLITKNEVYLLDAGSQYLDCTTDITRTHHFGSPKNLEKRAYTRVLQGVLDIADAVFPTGTYGRSLDHLGRMHLYRDGMTFGHGIGHGIGHFLSVHEGPQRIASAYSQYEEALADEMFISNEPGFYKPDDFGIRIEDDIEVVLANKSTYDNTQYLRFNTITLLPYERSLIDVTLLTNAQLNTINQYHTKVAQALEPLLSGDEAALNALRSRTARIDLPSTTTSNSPSSTTTSNSPSSTTTSNSPSSTTTSNSPSSTTTSNSPSSATTSNPPSSTTTSTSPNRMMLHSRYFLNRLATSTIHSRCFAGTLVLAEQVDNGKLAPVTLNTLTAASQLKQDVDCVIFGSEKTNETANELQKFNNLNIKRIFVAENAAFKNLLSESVTPALLDLQKKNNYTHILGGSSTFTKSILPRLAALLDVQPISDITKVIDKDQFMRLIYAGNAILKLKSNDPIKILTVRGTAFEAAKPATGSGEVKVEKLDSSVKNDLSEFVTRQVQQSERPELPSARIIFSGGRALKSKENFKLLYDLADLFPGQATVGASRAAVDAGYCPNDLQIGQTGKIVAPELYIAIGISGAIQHIAGMKDSKVIVAINKDGDAPIFSIADYGLTGDLFKILPELTEKLKKK</sequence>
<dbReference type="InterPro" id="IPR041312">
    <property type="entry name" value="CHIP_TPR_N"/>
</dbReference>
<dbReference type="SUPFAM" id="SSF52402">
    <property type="entry name" value="Adenine nucleotide alpha hydrolases-like"/>
    <property type="match status" value="1"/>
</dbReference>
<organism evidence="14 15">
    <name type="scientific">Rotaria sordida</name>
    <dbReference type="NCBI Taxonomy" id="392033"/>
    <lineage>
        <taxon>Eukaryota</taxon>
        <taxon>Metazoa</taxon>
        <taxon>Spiralia</taxon>
        <taxon>Gnathifera</taxon>
        <taxon>Rotifera</taxon>
        <taxon>Eurotatoria</taxon>
        <taxon>Bdelloidea</taxon>
        <taxon>Philodinida</taxon>
        <taxon>Philodinidae</taxon>
        <taxon>Rotaria</taxon>
    </lineage>
</organism>
<evidence type="ECO:0000256" key="7">
    <source>
        <dbReference type="ARBA" id="ARBA00022723"/>
    </source>
</evidence>
<dbReference type="InterPro" id="IPR013083">
    <property type="entry name" value="Znf_RING/FYVE/PHD"/>
</dbReference>
<keyword evidence="8" id="KW-0378">Hydrolase</keyword>
<dbReference type="SMART" id="SM00893">
    <property type="entry name" value="ETF"/>
    <property type="match status" value="1"/>
</dbReference>
<dbReference type="GO" id="GO:0046872">
    <property type="term" value="F:metal ion binding"/>
    <property type="evidence" value="ECO:0007669"/>
    <property type="project" value="UniProtKB-KW"/>
</dbReference>
<dbReference type="CDD" id="cd01715">
    <property type="entry name" value="ETF_alpha"/>
    <property type="match status" value="1"/>
</dbReference>
<dbReference type="Pfam" id="PF01012">
    <property type="entry name" value="ETF"/>
    <property type="match status" value="1"/>
</dbReference>
<dbReference type="PANTHER" id="PTHR43763:SF6">
    <property type="entry name" value="XAA-PRO AMINOPEPTIDASE 1"/>
    <property type="match status" value="1"/>
</dbReference>
<evidence type="ECO:0000256" key="3">
    <source>
        <dbReference type="ARBA" id="ARBA00005817"/>
    </source>
</evidence>
<dbReference type="Gene3D" id="3.40.50.1220">
    <property type="entry name" value="TPP-binding domain"/>
    <property type="match status" value="1"/>
</dbReference>
<dbReference type="InterPro" id="IPR014731">
    <property type="entry name" value="ETF_asu_C"/>
</dbReference>
<dbReference type="Pfam" id="PF00766">
    <property type="entry name" value="ETF_alpha"/>
    <property type="match status" value="1"/>
</dbReference>
<dbReference type="InterPro" id="IPR019734">
    <property type="entry name" value="TPR_rpt"/>
</dbReference>
<dbReference type="SUPFAM" id="SSF55920">
    <property type="entry name" value="Creatinase/aminopeptidase"/>
    <property type="match status" value="1"/>
</dbReference>